<proteinExistence type="predicted"/>
<keyword evidence="2" id="KW-1185">Reference proteome</keyword>
<accession>A0ABQ7IR03</accession>
<name>A0ABQ7IR03_9HELO</name>
<sequence>MYGFVELLRSVYLGSSVQLLPAFQYTTVPRFIVVQVNRTGCYSASASSTTVSKLVVMQVNRTVSKDFCSMNTSSTTVPRFIVVQVNRTGCYSANASSTTVSQQVSMQVNRTATSSESHHYRKPCLTALVLPVERNARKYGRMGLFPESHIGIHFTDLRKCTLTLDGDG</sequence>
<organism evidence="1 2">
    <name type="scientific">Botrytis deweyae</name>
    <dbReference type="NCBI Taxonomy" id="2478750"/>
    <lineage>
        <taxon>Eukaryota</taxon>
        <taxon>Fungi</taxon>
        <taxon>Dikarya</taxon>
        <taxon>Ascomycota</taxon>
        <taxon>Pezizomycotina</taxon>
        <taxon>Leotiomycetes</taxon>
        <taxon>Helotiales</taxon>
        <taxon>Sclerotiniaceae</taxon>
        <taxon>Botrytis</taxon>
    </lineage>
</organism>
<dbReference type="GeneID" id="62231246"/>
<dbReference type="EMBL" id="RCSX01000008">
    <property type="protein sequence ID" value="KAF7931736.1"/>
    <property type="molecule type" value="Genomic_DNA"/>
</dbReference>
<gene>
    <name evidence="1" type="ORF">EAE98_004472</name>
</gene>
<dbReference type="RefSeq" id="XP_038811628.1">
    <property type="nucleotide sequence ID" value="XM_038952092.1"/>
</dbReference>
<evidence type="ECO:0000313" key="1">
    <source>
        <dbReference type="EMBL" id="KAF7931736.1"/>
    </source>
</evidence>
<comment type="caution">
    <text evidence="1">The sequence shown here is derived from an EMBL/GenBank/DDBJ whole genome shotgun (WGS) entry which is preliminary data.</text>
</comment>
<reference evidence="1 2" key="1">
    <citation type="journal article" date="2020" name="Genome Biol. Evol.">
        <title>Comparative genomics of Sclerotiniaceae.</title>
        <authorList>
            <person name="Valero Jimenez C.A."/>
            <person name="Steentjes M."/>
            <person name="Scholten O.E."/>
            <person name="Van Kan J.A.L."/>
        </authorList>
    </citation>
    <scope>NUCLEOTIDE SEQUENCE [LARGE SCALE GENOMIC DNA]</scope>
    <source>
        <strain evidence="1 2">B1</strain>
    </source>
</reference>
<dbReference type="Proteomes" id="UP000783213">
    <property type="component" value="Unassembled WGS sequence"/>
</dbReference>
<protein>
    <submittedName>
        <fullName evidence="1">Uncharacterized protein</fullName>
    </submittedName>
</protein>
<evidence type="ECO:0000313" key="2">
    <source>
        <dbReference type="Proteomes" id="UP000783213"/>
    </source>
</evidence>